<protein>
    <submittedName>
        <fullName evidence="1">Uncharacterized protein</fullName>
    </submittedName>
</protein>
<comment type="caution">
    <text evidence="1">The sequence shown here is derived from an EMBL/GenBank/DDBJ whole genome shotgun (WGS) entry which is preliminary data.</text>
</comment>
<gene>
    <name evidence="1" type="ORF">GND98_010800</name>
</gene>
<reference evidence="1 2" key="1">
    <citation type="submission" date="2020-01" db="EMBL/GenBank/DDBJ databases">
        <title>Genome sequence of a 1,3-propanediol producer, Clostridium butyricum S3.</title>
        <authorList>
            <person name="Zhou J."/>
        </authorList>
    </citation>
    <scope>NUCLEOTIDE SEQUENCE [LARGE SCALE GENOMIC DNA]</scope>
    <source>
        <strain evidence="1 2">S3</strain>
    </source>
</reference>
<dbReference type="Proteomes" id="UP000474042">
    <property type="component" value="Unassembled WGS sequence"/>
</dbReference>
<dbReference type="RefSeq" id="WP_024039822.1">
    <property type="nucleotide sequence ID" value="NZ_JBAMGF010000347.1"/>
</dbReference>
<dbReference type="EMBL" id="WOFV02000031">
    <property type="protein sequence ID" value="NAS18342.1"/>
    <property type="molecule type" value="Genomic_DNA"/>
</dbReference>
<accession>A0A6L9EP98</accession>
<sequence length="183" mass="20211">MDSCNCYNNIQPTLTNEENAGFRQARCGIRYSATVNNHDCKGNNSFFILYNPLHSMKDIYLVSVVHTNTSTSSVVVNAYCNCNDTLPPNIARLNSISNNNTSYCDDPCAAQLYSGHNIGFVKNTPLLIYAVKSNENFVNTINGGIILCPGSYYLEVTKGFADSGDGRQYSSISWSEQPICCRQ</sequence>
<organism evidence="1 2">
    <name type="scientific">Clostridium butyricum</name>
    <dbReference type="NCBI Taxonomy" id="1492"/>
    <lineage>
        <taxon>Bacteria</taxon>
        <taxon>Bacillati</taxon>
        <taxon>Bacillota</taxon>
        <taxon>Clostridia</taxon>
        <taxon>Eubacteriales</taxon>
        <taxon>Clostridiaceae</taxon>
        <taxon>Clostridium</taxon>
    </lineage>
</organism>
<evidence type="ECO:0000313" key="2">
    <source>
        <dbReference type="Proteomes" id="UP000474042"/>
    </source>
</evidence>
<proteinExistence type="predicted"/>
<name>A0A6L9EP98_CLOBU</name>
<dbReference type="AlphaFoldDB" id="A0A6L9EP98"/>
<evidence type="ECO:0000313" key="1">
    <source>
        <dbReference type="EMBL" id="NAS18342.1"/>
    </source>
</evidence>